<comment type="caution">
    <text evidence="1">The sequence shown here is derived from an EMBL/GenBank/DDBJ whole genome shotgun (WGS) entry which is preliminary data.</text>
</comment>
<organism evidence="1 2">
    <name type="scientific">Lepraria finkii</name>
    <dbReference type="NCBI Taxonomy" id="1340010"/>
    <lineage>
        <taxon>Eukaryota</taxon>
        <taxon>Fungi</taxon>
        <taxon>Dikarya</taxon>
        <taxon>Ascomycota</taxon>
        <taxon>Pezizomycotina</taxon>
        <taxon>Lecanoromycetes</taxon>
        <taxon>OSLEUM clade</taxon>
        <taxon>Lecanoromycetidae</taxon>
        <taxon>Lecanorales</taxon>
        <taxon>Lecanorineae</taxon>
        <taxon>Stereocaulaceae</taxon>
        <taxon>Lepraria</taxon>
    </lineage>
</organism>
<name>A0ABR4BKF5_9LECA</name>
<protein>
    <submittedName>
        <fullName evidence="1">Uncharacterized protein</fullName>
    </submittedName>
</protein>
<dbReference type="Proteomes" id="UP001590951">
    <property type="component" value="Unassembled WGS sequence"/>
</dbReference>
<dbReference type="EMBL" id="JBHFEH010000002">
    <property type="protein sequence ID" value="KAL2058295.1"/>
    <property type="molecule type" value="Genomic_DNA"/>
</dbReference>
<gene>
    <name evidence="1" type="ORF">ABVK25_001021</name>
</gene>
<proteinExistence type="predicted"/>
<sequence>MASQYRYAEKLTDAHESVVPGGINDEASADEDIKAEACAFYLLVDVFDGIAAREAGIGAG</sequence>
<reference evidence="1 2" key="1">
    <citation type="submission" date="2024-09" db="EMBL/GenBank/DDBJ databases">
        <title>Rethinking Asexuality: The Enigmatic Case of Functional Sexual Genes in Lepraria (Stereocaulaceae).</title>
        <authorList>
            <person name="Doellman M."/>
            <person name="Sun Y."/>
            <person name="Barcenas-Pena A."/>
            <person name="Lumbsch H.T."/>
            <person name="Grewe F."/>
        </authorList>
    </citation>
    <scope>NUCLEOTIDE SEQUENCE [LARGE SCALE GENOMIC DNA]</scope>
    <source>
        <strain evidence="1 2">Grewe 0041</strain>
    </source>
</reference>
<accession>A0ABR4BKF5</accession>
<evidence type="ECO:0000313" key="2">
    <source>
        <dbReference type="Proteomes" id="UP001590951"/>
    </source>
</evidence>
<keyword evidence="2" id="KW-1185">Reference proteome</keyword>
<evidence type="ECO:0000313" key="1">
    <source>
        <dbReference type="EMBL" id="KAL2058295.1"/>
    </source>
</evidence>